<proteinExistence type="inferred from homology"/>
<dbReference type="SUPFAM" id="SSF75620">
    <property type="entry name" value="Release factor"/>
    <property type="match status" value="2"/>
</dbReference>
<name>A0A3P6I4X6_MESCO</name>
<keyword evidence="3" id="KW-0648">Protein biosynthesis</keyword>
<dbReference type="Gene3D" id="3.30.160.20">
    <property type="match status" value="1"/>
</dbReference>
<dbReference type="SMART" id="SM00937">
    <property type="entry name" value="PCRF"/>
    <property type="match status" value="1"/>
</dbReference>
<feature type="domain" description="Prokaryotic-type class I peptide chain release factors" evidence="4">
    <location>
        <begin position="377"/>
        <end position="393"/>
    </location>
</feature>
<dbReference type="GO" id="GO:0032981">
    <property type="term" value="P:mitochondrial respiratory chain complex I assembly"/>
    <property type="evidence" value="ECO:0007669"/>
    <property type="project" value="InterPro"/>
</dbReference>
<accession>A0A3P6I4X6</accession>
<dbReference type="EMBL" id="UXSR01005513">
    <property type="protein sequence ID" value="VDD82446.1"/>
    <property type="molecule type" value="Genomic_DNA"/>
</dbReference>
<reference evidence="5 6" key="1">
    <citation type="submission" date="2018-10" db="EMBL/GenBank/DDBJ databases">
        <authorList>
            <consortium name="Pathogen Informatics"/>
        </authorList>
    </citation>
    <scope>NUCLEOTIDE SEQUENCE [LARGE SCALE GENOMIC DNA]</scope>
</reference>
<dbReference type="InterPro" id="IPR000352">
    <property type="entry name" value="Pep_chain_release_fac_I"/>
</dbReference>
<dbReference type="InterPro" id="IPR050057">
    <property type="entry name" value="Prokaryotic/Mito_RF"/>
</dbReference>
<dbReference type="Pfam" id="PF06784">
    <property type="entry name" value="UPF0240"/>
    <property type="match status" value="1"/>
</dbReference>
<dbReference type="PROSITE" id="PS00745">
    <property type="entry name" value="RF_PROK_I"/>
    <property type="match status" value="1"/>
</dbReference>
<dbReference type="GO" id="GO:0005739">
    <property type="term" value="C:mitochondrion"/>
    <property type="evidence" value="ECO:0007669"/>
    <property type="project" value="GOC"/>
</dbReference>
<organism evidence="5 6">
    <name type="scientific">Mesocestoides corti</name>
    <name type="common">Flatworm</name>
    <dbReference type="NCBI Taxonomy" id="53468"/>
    <lineage>
        <taxon>Eukaryota</taxon>
        <taxon>Metazoa</taxon>
        <taxon>Spiralia</taxon>
        <taxon>Lophotrochozoa</taxon>
        <taxon>Platyhelminthes</taxon>
        <taxon>Cestoda</taxon>
        <taxon>Eucestoda</taxon>
        <taxon>Cyclophyllidea</taxon>
        <taxon>Mesocestoididae</taxon>
        <taxon>Mesocestoides</taxon>
    </lineage>
</organism>
<keyword evidence="2" id="KW-0488">Methylation</keyword>
<evidence type="ECO:0000256" key="1">
    <source>
        <dbReference type="ARBA" id="ARBA00010835"/>
    </source>
</evidence>
<keyword evidence="6" id="KW-1185">Reference proteome</keyword>
<dbReference type="PANTHER" id="PTHR43804">
    <property type="entry name" value="LD18447P"/>
    <property type="match status" value="1"/>
</dbReference>
<dbReference type="Proteomes" id="UP000267029">
    <property type="component" value="Unassembled WGS sequence"/>
</dbReference>
<comment type="similarity">
    <text evidence="1">Belongs to the prokaryotic/mitochondrial release factor family.</text>
</comment>
<dbReference type="InterPro" id="IPR005139">
    <property type="entry name" value="PCRF"/>
</dbReference>
<dbReference type="GO" id="GO:0003747">
    <property type="term" value="F:translation release factor activity"/>
    <property type="evidence" value="ECO:0007669"/>
    <property type="project" value="InterPro"/>
</dbReference>
<dbReference type="OrthoDB" id="2019491at2759"/>
<dbReference type="InterPro" id="IPR009622">
    <property type="entry name" value="NDUFAF4"/>
</dbReference>
<evidence type="ECO:0000256" key="2">
    <source>
        <dbReference type="ARBA" id="ARBA00022481"/>
    </source>
</evidence>
<gene>
    <name evidence="5" type="ORF">MCOS_LOCUS8449</name>
</gene>
<sequence length="557" mass="62126">MEKNVLLFDIASQEIKKSILPEGFDYVPKSKRKLPQRFELGSPIPPPHIEFGFAIPECIPKGRITMKQAVDLIKNYQTKSKTISQLAFDHELDVSMVSAVCKYFSLFERDAVNVWVPPLTSTEKKELLDTPVYQEDDQLAGDGVARLTKLRELSPPECLDKWSKMKSLVELCERMQVLSTMDADSAKLLEELDDGSDLELRQLACQEAESRHKERKSLENQILSLLLPPDRYADCAAVNMELIAGAGGLEAAMFARDLFTMYATYARQRGWNFSPQCAPTEAASESPINHVSVLIESMDPDDPVYARLHWEAGVHRVQRVPTTSKLNKIHTSTVAVTVLPVVDEASLSCEPMKARGSSFVCDDVALEPDDLEWSVFRSSGPGGQHVNKTESAVRVRHKPTGHVVACQNDRSQHANREAALKILKAKPRGDVPCLVSVAAYPDPLVIQLPSPSDANLLFPNDGVFALARIAKDVVQRQIDSELAERRSQMGSLARSDRIRTYNYPQDRVTDHRLGRSWNGLASFLYQTSSELDAVADAMDEAYKLSLLATLDKPYFLL</sequence>
<dbReference type="Pfam" id="PF03462">
    <property type="entry name" value="PCRF"/>
    <property type="match status" value="1"/>
</dbReference>
<dbReference type="InterPro" id="IPR045853">
    <property type="entry name" value="Pep_chain_release_fac_I_sf"/>
</dbReference>
<evidence type="ECO:0000313" key="5">
    <source>
        <dbReference type="EMBL" id="VDD82446.1"/>
    </source>
</evidence>
<evidence type="ECO:0000259" key="4">
    <source>
        <dbReference type="PROSITE" id="PS00745"/>
    </source>
</evidence>
<dbReference type="Gene3D" id="6.10.140.1950">
    <property type="match status" value="1"/>
</dbReference>
<protein>
    <recommendedName>
        <fullName evidence="4">Prokaryotic-type class I peptide chain release factors domain-containing protein</fullName>
    </recommendedName>
</protein>
<dbReference type="PANTHER" id="PTHR43804:SF7">
    <property type="entry name" value="LD18447P"/>
    <property type="match status" value="1"/>
</dbReference>
<evidence type="ECO:0000256" key="3">
    <source>
        <dbReference type="ARBA" id="ARBA00022917"/>
    </source>
</evidence>
<dbReference type="Gene3D" id="3.30.70.1660">
    <property type="match status" value="2"/>
</dbReference>
<dbReference type="AlphaFoldDB" id="A0A3P6I4X6"/>
<dbReference type="Pfam" id="PF00472">
    <property type="entry name" value="RF-1"/>
    <property type="match status" value="1"/>
</dbReference>
<evidence type="ECO:0000313" key="6">
    <source>
        <dbReference type="Proteomes" id="UP000267029"/>
    </source>
</evidence>
<dbReference type="STRING" id="53468.A0A3P6I4X6"/>